<evidence type="ECO:0000313" key="1">
    <source>
        <dbReference type="EMBL" id="MBD2620207.1"/>
    </source>
</evidence>
<comment type="caution">
    <text evidence="1">The sequence shown here is derived from an EMBL/GenBank/DDBJ whole genome shotgun (WGS) entry which is preliminary data.</text>
</comment>
<dbReference type="RefSeq" id="WP_190717916.1">
    <property type="nucleotide sequence ID" value="NZ_JACJSW010000010.1"/>
</dbReference>
<dbReference type="Proteomes" id="UP000636187">
    <property type="component" value="Unassembled WGS sequence"/>
</dbReference>
<name>A0ABR8HL78_9CHRO</name>
<evidence type="ECO:0000313" key="2">
    <source>
        <dbReference type="Proteomes" id="UP000636187"/>
    </source>
</evidence>
<keyword evidence="2" id="KW-1185">Reference proteome</keyword>
<protein>
    <submittedName>
        <fullName evidence="1">Uncharacterized protein</fullName>
    </submittedName>
</protein>
<sequence length="62" mass="7578">MTQNKIEGKFYALKPEEWLEVTKELRYAEVRVLYYWDLGVFGQQKRLKPLWYKGLTSIYDFP</sequence>
<accession>A0ABR8HL78</accession>
<organism evidence="1 2">
    <name type="scientific">Microcystis flos-aquae FACHB-1344</name>
    <dbReference type="NCBI Taxonomy" id="2692899"/>
    <lineage>
        <taxon>Bacteria</taxon>
        <taxon>Bacillati</taxon>
        <taxon>Cyanobacteriota</taxon>
        <taxon>Cyanophyceae</taxon>
        <taxon>Oscillatoriophycideae</taxon>
        <taxon>Chroococcales</taxon>
        <taxon>Microcystaceae</taxon>
        <taxon>Microcystis</taxon>
    </lineage>
</organism>
<proteinExistence type="predicted"/>
<dbReference type="EMBL" id="JACJSW010000010">
    <property type="protein sequence ID" value="MBD2620207.1"/>
    <property type="molecule type" value="Genomic_DNA"/>
</dbReference>
<gene>
    <name evidence="1" type="ORF">H6G48_00195</name>
</gene>
<reference evidence="1 2" key="1">
    <citation type="journal article" date="2020" name="ISME J.">
        <title>Comparative genomics reveals insights into cyanobacterial evolution and habitat adaptation.</title>
        <authorList>
            <person name="Chen M.Y."/>
            <person name="Teng W.K."/>
            <person name="Zhao L."/>
            <person name="Hu C.X."/>
            <person name="Zhou Y.K."/>
            <person name="Han B.P."/>
            <person name="Song L.R."/>
            <person name="Shu W.S."/>
        </authorList>
    </citation>
    <scope>NUCLEOTIDE SEQUENCE [LARGE SCALE GENOMIC DNA]</scope>
    <source>
        <strain evidence="1 2">FACHB-1344</strain>
    </source>
</reference>